<feature type="region of interest" description="Disordered" evidence="1">
    <location>
        <begin position="116"/>
        <end position="149"/>
    </location>
</feature>
<keyword evidence="3" id="KW-1185">Reference proteome</keyword>
<evidence type="ECO:0000313" key="3">
    <source>
        <dbReference type="Proteomes" id="UP000232323"/>
    </source>
</evidence>
<name>A0A250X4Y3_9CHLO</name>
<organism evidence="2 3">
    <name type="scientific">Chlamydomonas eustigma</name>
    <dbReference type="NCBI Taxonomy" id="1157962"/>
    <lineage>
        <taxon>Eukaryota</taxon>
        <taxon>Viridiplantae</taxon>
        <taxon>Chlorophyta</taxon>
        <taxon>core chlorophytes</taxon>
        <taxon>Chlorophyceae</taxon>
        <taxon>CS clade</taxon>
        <taxon>Chlamydomonadales</taxon>
        <taxon>Chlamydomonadaceae</taxon>
        <taxon>Chlamydomonas</taxon>
    </lineage>
</organism>
<feature type="compositionally biased region" description="Basic and acidic residues" evidence="1">
    <location>
        <begin position="123"/>
        <end position="135"/>
    </location>
</feature>
<comment type="caution">
    <text evidence="2">The sequence shown here is derived from an EMBL/GenBank/DDBJ whole genome shotgun (WGS) entry which is preliminary data.</text>
</comment>
<dbReference type="Proteomes" id="UP000232323">
    <property type="component" value="Unassembled WGS sequence"/>
</dbReference>
<sequence length="622" mass="65056">MNHVVNALAKVTAPPNADKTSSCISSAAPLSQLLPPNPNLHAALRDMVAQQHGSKDHVATTGLADVAPVETSTHDAADAPAYATWQQLPKKKPSIGNASPGLEAVDIHVSEELAETHNTTKHHFTEALSEREHSPAEAVPEEGDRKLAGHEGEQQPAAYNIQYPKGKSGLCFSRDKILALLASGLDMRAVATQLSRLGYKGQEAVVHLKQMWTVSSPRLGDVLRSYRAHVEGYKAPRYDIFLVGVFGLEMLNSLRNQGTVAVPLHLEDGVRHEVEELSPIGEVQSFGWDGQFGDYVWDEDSGEDLRGEVNEAGATGDTATDVAEGQQLPTVTTEAAEVKKRSKRRQTEVQTTDTAGPAAAVAVKKTNMGKTSGPQAATAAAAVVNAATKGINTMNPPSLPDLLGPFITAQKRTASLAAIHATLMQHQQQSGVAVSNAFLSLLLGAPPPALGAAAAASTTAAAVPAATPAATSAANPSEAPMTTPSQATMIQQRLISSAQSSSSNDAVTRQMMAQLVSAKGRASCFGCVGYAPATEIVSTGMGREIAAGSQQSMVSLGAGVDMKKVVPLILKVTGSLEGVAELMSGKHNISLGLVGDFNWTIPAVEYIRSIAMTVAPYCNSVL</sequence>
<evidence type="ECO:0000256" key="1">
    <source>
        <dbReference type="SAM" id="MobiDB-lite"/>
    </source>
</evidence>
<dbReference type="AlphaFoldDB" id="A0A250X4Y3"/>
<evidence type="ECO:0000313" key="2">
    <source>
        <dbReference type="EMBL" id="GAX77820.1"/>
    </source>
</evidence>
<accession>A0A250X4Y3</accession>
<gene>
    <name evidence="2" type="ORF">CEUSTIGMA_g5263.t1</name>
</gene>
<protein>
    <submittedName>
        <fullName evidence="2">Uncharacterized protein</fullName>
    </submittedName>
</protein>
<dbReference type="EMBL" id="BEGY01000027">
    <property type="protein sequence ID" value="GAX77820.1"/>
    <property type="molecule type" value="Genomic_DNA"/>
</dbReference>
<proteinExistence type="predicted"/>
<feature type="region of interest" description="Disordered" evidence="1">
    <location>
        <begin position="332"/>
        <end position="357"/>
    </location>
</feature>
<reference evidence="2 3" key="1">
    <citation type="submission" date="2017-08" db="EMBL/GenBank/DDBJ databases">
        <title>Acidophilic green algal genome provides insights into adaptation to an acidic environment.</title>
        <authorList>
            <person name="Hirooka S."/>
            <person name="Hirose Y."/>
            <person name="Kanesaki Y."/>
            <person name="Higuchi S."/>
            <person name="Fujiwara T."/>
            <person name="Onuma R."/>
            <person name="Era A."/>
            <person name="Ohbayashi R."/>
            <person name="Uzuka A."/>
            <person name="Nozaki H."/>
            <person name="Yoshikawa H."/>
            <person name="Miyagishima S.Y."/>
        </authorList>
    </citation>
    <scope>NUCLEOTIDE SEQUENCE [LARGE SCALE GENOMIC DNA]</scope>
    <source>
        <strain evidence="2 3">NIES-2499</strain>
    </source>
</reference>